<dbReference type="Gene3D" id="3.40.50.1110">
    <property type="entry name" value="SGNH hydrolase"/>
    <property type="match status" value="1"/>
</dbReference>
<organism evidence="3 4">
    <name type="scientific">Arachidicoccus soli</name>
    <dbReference type="NCBI Taxonomy" id="2341117"/>
    <lineage>
        <taxon>Bacteria</taxon>
        <taxon>Pseudomonadati</taxon>
        <taxon>Bacteroidota</taxon>
        <taxon>Chitinophagia</taxon>
        <taxon>Chitinophagales</taxon>
        <taxon>Chitinophagaceae</taxon>
        <taxon>Arachidicoccus</taxon>
    </lineage>
</organism>
<name>A0A386HTT1_9BACT</name>
<dbReference type="KEGG" id="ark:D6B99_08610"/>
<keyword evidence="4" id="KW-1185">Reference proteome</keyword>
<dbReference type="AlphaFoldDB" id="A0A386HTT1"/>
<evidence type="ECO:0000256" key="1">
    <source>
        <dbReference type="ARBA" id="ARBA00022801"/>
    </source>
</evidence>
<evidence type="ECO:0000259" key="2">
    <source>
        <dbReference type="Pfam" id="PF03629"/>
    </source>
</evidence>
<dbReference type="Proteomes" id="UP000266118">
    <property type="component" value="Chromosome"/>
</dbReference>
<reference evidence="3 4" key="1">
    <citation type="submission" date="2018-09" db="EMBL/GenBank/DDBJ databases">
        <title>Arachidicoccus sp. nov., a bacterium isolated from soil.</title>
        <authorList>
            <person name="Weon H.-Y."/>
            <person name="Kwon S.-W."/>
            <person name="Lee S.A."/>
        </authorList>
    </citation>
    <scope>NUCLEOTIDE SEQUENCE [LARGE SCALE GENOMIC DNA]</scope>
    <source>
        <strain evidence="3 4">KIS59-12</strain>
    </source>
</reference>
<dbReference type="EMBL" id="CP032489">
    <property type="protein sequence ID" value="AYD49357.1"/>
    <property type="molecule type" value="Genomic_DNA"/>
</dbReference>
<dbReference type="PANTHER" id="PTHR22901">
    <property type="entry name" value="SIALATE O-ACETYLESTERASE"/>
    <property type="match status" value="1"/>
</dbReference>
<gene>
    <name evidence="3" type="ORF">D6B99_08610</name>
</gene>
<dbReference type="InterPro" id="IPR039329">
    <property type="entry name" value="SIAE"/>
</dbReference>
<sequence>MVLQRDQPVPIWGNADPGEKIIVIFNHQEKRIKADEDGKWKVWLDPLKASFTPQDLTIKGDNTIILKNVLVGEVWFTSGQSNMAYTMRMNSKVTKTYATGYSPVDELDYAKNKNIRIFLGDRKRLMKVHPNHEGWAYAEDSALRSFSAASYFFAKELYAKLHVPIGVISSAIPGSAIEPWLGATISSTDSTGRILKVDTSKPGKFYPTLIETIAPFAIKGILWYQGETNCFQNESIGYTYKMQLLINEWRSLWNKASLPFYYVQIAPFYYSKSAGKYPLDKYTLPKFWEAQTLALKIPYTGMAVINDLPDNLDNIHPPGKWEVGRRLALIALAKNYHQDIEYSGPMFSKMTIEGNKIIIAFTHTDKGLKSSNGRPLDNFEIAGADGIFKPADVSIDGNKIIVWNPFIKNPVNVRFAWKEDAQPNFYNGDNLPAVPFRTDNPYQNLSL</sequence>
<dbReference type="Pfam" id="PF03629">
    <property type="entry name" value="SASA"/>
    <property type="match status" value="1"/>
</dbReference>
<dbReference type="InterPro" id="IPR036514">
    <property type="entry name" value="SGNH_hydro_sf"/>
</dbReference>
<evidence type="ECO:0000313" key="4">
    <source>
        <dbReference type="Proteomes" id="UP000266118"/>
    </source>
</evidence>
<protein>
    <submittedName>
        <fullName evidence="3">Sialate O-acetylesterase</fullName>
    </submittedName>
</protein>
<feature type="domain" description="Sialate O-acetylesterase" evidence="2">
    <location>
        <begin position="73"/>
        <end position="328"/>
    </location>
</feature>
<accession>A0A386HTT1</accession>
<dbReference type="GO" id="GO:0005975">
    <property type="term" value="P:carbohydrate metabolic process"/>
    <property type="evidence" value="ECO:0007669"/>
    <property type="project" value="TreeGrafter"/>
</dbReference>
<keyword evidence="1" id="KW-0378">Hydrolase</keyword>
<dbReference type="PANTHER" id="PTHR22901:SF0">
    <property type="entry name" value="SIALATE O-ACETYLESTERASE"/>
    <property type="match status" value="1"/>
</dbReference>
<dbReference type="SUPFAM" id="SSF52266">
    <property type="entry name" value="SGNH hydrolase"/>
    <property type="match status" value="1"/>
</dbReference>
<proteinExistence type="predicted"/>
<evidence type="ECO:0000313" key="3">
    <source>
        <dbReference type="EMBL" id="AYD49357.1"/>
    </source>
</evidence>
<dbReference type="OrthoDB" id="9816001at2"/>
<dbReference type="GO" id="GO:0001681">
    <property type="term" value="F:sialate O-acetylesterase activity"/>
    <property type="evidence" value="ECO:0007669"/>
    <property type="project" value="InterPro"/>
</dbReference>
<dbReference type="InterPro" id="IPR005181">
    <property type="entry name" value="SASA"/>
</dbReference>